<proteinExistence type="predicted"/>
<gene>
    <name evidence="1" type="ORF">CISG_10159</name>
</gene>
<name>A0A0J8QMW8_COCIT</name>
<dbReference type="Proteomes" id="UP000054559">
    <property type="component" value="Unassembled WGS sequence"/>
</dbReference>
<sequence length="134" mass="15381">MDSPTLLKKMQSAKINYILTIFHKKYSNFFDRTGPIVQQLITKSEERFKDNNSENIHRLLLLLKYTVQIRSASWQLKQEKDYLDAQDDPAAKTEAEAAITVVIGKEFQGNVKIGSTNKDIDTNFEENINDAIKT</sequence>
<organism evidence="1 2">
    <name type="scientific">Coccidioides immitis RMSCC 3703</name>
    <dbReference type="NCBI Taxonomy" id="454286"/>
    <lineage>
        <taxon>Eukaryota</taxon>
        <taxon>Fungi</taxon>
        <taxon>Dikarya</taxon>
        <taxon>Ascomycota</taxon>
        <taxon>Pezizomycotina</taxon>
        <taxon>Eurotiomycetes</taxon>
        <taxon>Eurotiomycetidae</taxon>
        <taxon>Onygenales</taxon>
        <taxon>Onygenaceae</taxon>
        <taxon>Coccidioides</taxon>
    </lineage>
</organism>
<protein>
    <submittedName>
        <fullName evidence="1">Uncharacterized protein</fullName>
    </submittedName>
</protein>
<evidence type="ECO:0000313" key="1">
    <source>
        <dbReference type="EMBL" id="KMU73811.1"/>
    </source>
</evidence>
<evidence type="ECO:0000313" key="2">
    <source>
        <dbReference type="Proteomes" id="UP000054559"/>
    </source>
</evidence>
<reference evidence="2" key="1">
    <citation type="journal article" date="2010" name="Genome Res.">
        <title>Population genomic sequencing of Coccidioides fungi reveals recent hybridization and transposon control.</title>
        <authorList>
            <person name="Neafsey D.E."/>
            <person name="Barker B.M."/>
            <person name="Sharpton T.J."/>
            <person name="Stajich J.E."/>
            <person name="Park D.J."/>
            <person name="Whiston E."/>
            <person name="Hung C.-Y."/>
            <person name="McMahan C."/>
            <person name="White J."/>
            <person name="Sykes S."/>
            <person name="Heiman D."/>
            <person name="Young S."/>
            <person name="Zeng Q."/>
            <person name="Abouelleil A."/>
            <person name="Aftuck L."/>
            <person name="Bessette D."/>
            <person name="Brown A."/>
            <person name="FitzGerald M."/>
            <person name="Lui A."/>
            <person name="Macdonald J.P."/>
            <person name="Priest M."/>
            <person name="Orbach M.J."/>
            <person name="Galgiani J.N."/>
            <person name="Kirkland T.N."/>
            <person name="Cole G.T."/>
            <person name="Birren B.W."/>
            <person name="Henn M.R."/>
            <person name="Taylor J.W."/>
            <person name="Rounsley S.D."/>
        </authorList>
    </citation>
    <scope>NUCLEOTIDE SEQUENCE [LARGE SCALE GENOMIC DNA]</scope>
    <source>
        <strain evidence="2">RMSCC 3703</strain>
    </source>
</reference>
<accession>A0A0J8QMW8</accession>
<dbReference type="AlphaFoldDB" id="A0A0J8QMW8"/>
<dbReference type="EMBL" id="DS268262">
    <property type="protein sequence ID" value="KMU73811.1"/>
    <property type="molecule type" value="Genomic_DNA"/>
</dbReference>